<proteinExistence type="predicted"/>
<evidence type="ECO:0000313" key="1">
    <source>
        <dbReference type="EMBL" id="SHK38751.1"/>
    </source>
</evidence>
<evidence type="ECO:0000313" key="2">
    <source>
        <dbReference type="Proteomes" id="UP000184363"/>
    </source>
</evidence>
<gene>
    <name evidence="1" type="ORF">SAMN05443637_105278</name>
</gene>
<keyword evidence="2" id="KW-1185">Reference proteome</keyword>
<dbReference type="STRING" id="1848.SAMN05443637_105278"/>
<sequence length="74" mass="7601">MVIATHNNVPQSGSRKAAVRMRAASAGVGGLGFSFGAAGGSPCATGDTATQRQRTAFLYAPDRMKCMCRIVVAP</sequence>
<organism evidence="1 2">
    <name type="scientific">Pseudonocardia thermophila</name>
    <dbReference type="NCBI Taxonomy" id="1848"/>
    <lineage>
        <taxon>Bacteria</taxon>
        <taxon>Bacillati</taxon>
        <taxon>Actinomycetota</taxon>
        <taxon>Actinomycetes</taxon>
        <taxon>Pseudonocardiales</taxon>
        <taxon>Pseudonocardiaceae</taxon>
        <taxon>Pseudonocardia</taxon>
    </lineage>
</organism>
<protein>
    <submittedName>
        <fullName evidence="1">Uncharacterized protein</fullName>
    </submittedName>
</protein>
<reference evidence="1 2" key="1">
    <citation type="submission" date="2016-11" db="EMBL/GenBank/DDBJ databases">
        <authorList>
            <person name="Jaros S."/>
            <person name="Januszkiewicz K."/>
            <person name="Wedrychowicz H."/>
        </authorList>
    </citation>
    <scope>NUCLEOTIDE SEQUENCE [LARGE SCALE GENOMIC DNA]</scope>
    <source>
        <strain evidence="1 2">DSM 43832</strain>
    </source>
</reference>
<name>A0A1M6S271_PSETH</name>
<accession>A0A1M6S271</accession>
<dbReference type="EMBL" id="FRAP01000005">
    <property type="protein sequence ID" value="SHK38751.1"/>
    <property type="molecule type" value="Genomic_DNA"/>
</dbReference>
<dbReference type="AlphaFoldDB" id="A0A1M6S271"/>
<dbReference type="Proteomes" id="UP000184363">
    <property type="component" value="Unassembled WGS sequence"/>
</dbReference>